<feature type="compositionally biased region" description="Polar residues" evidence="1">
    <location>
        <begin position="1"/>
        <end position="11"/>
    </location>
</feature>
<dbReference type="EMBL" id="MAVT02001336">
    <property type="protein sequence ID" value="POS71225.1"/>
    <property type="molecule type" value="Genomic_DNA"/>
</dbReference>
<name>A0A2P5HLU6_DIAHE</name>
<feature type="region of interest" description="Disordered" evidence="1">
    <location>
        <begin position="61"/>
        <end position="100"/>
    </location>
</feature>
<comment type="caution">
    <text evidence="2">The sequence shown here is derived from an EMBL/GenBank/DDBJ whole genome shotgun (WGS) entry which is preliminary data.</text>
</comment>
<sequence>MADNSYTTPGSTREPRATRQARLTHNTRENADAIFTALHYGPRTDPGGTLGTAICTLPRQAATRKQRAAGGAPPTYDELYPPSPAPASRRRLGTHPSPPQGMDPLVAAMWHNKNLSLLHSLPDRLVLKIISMLNNSGVECLRRVARRFPPLCVREVLSPLRGNNPKLSETGPLNWPKFGVSSPAQHRPRFLGLIDRDECCSGCLVARRSPRWEQRLHKLTEYIHCSACGLDHPACLFSATQRLKPARFRYCIAHEGFMRVCQHDGGAISLSHLSGLRSASDNRRRYPWHRKEDVFRTVICSDKSHIIPCGKAEGGAFPESSGTCGSRNGLCVGFRRPRILVDCNIPYSYGVAWAAHVPFDGQMITLRPRLSETYENVGKHIVPSSVTAMELPPLRCFDPNDCHCTTFAGSENVRWEWECEPWLSGRTECMSDSYKGLDSLRPPTTSGSTIRNILRWLKKQAPKECAADQKRHLSRSDSWVPFNRGVGRARIDVRPCHAGKDCTKVDYERSFLTHYKGKIAPQWYNTLDPESYNITEDEDGHRIVWCQTAGCRNYYKGILNYAGILRHRDFHKKCRHPNCQ</sequence>
<evidence type="ECO:0000313" key="2">
    <source>
        <dbReference type="EMBL" id="POS71225.1"/>
    </source>
</evidence>
<accession>A0A2P5HLU6</accession>
<keyword evidence="3" id="KW-1185">Reference proteome</keyword>
<evidence type="ECO:0000256" key="1">
    <source>
        <dbReference type="SAM" id="MobiDB-lite"/>
    </source>
</evidence>
<evidence type="ECO:0000313" key="3">
    <source>
        <dbReference type="Proteomes" id="UP000094444"/>
    </source>
</evidence>
<evidence type="ECO:0008006" key="4">
    <source>
        <dbReference type="Google" id="ProtNLM"/>
    </source>
</evidence>
<proteinExistence type="predicted"/>
<dbReference type="OrthoDB" id="3692147at2759"/>
<protein>
    <recommendedName>
        <fullName evidence="4">F-box domain-containing protein</fullName>
    </recommendedName>
</protein>
<dbReference type="AlphaFoldDB" id="A0A2P5HLU6"/>
<feature type="region of interest" description="Disordered" evidence="1">
    <location>
        <begin position="1"/>
        <end position="29"/>
    </location>
</feature>
<dbReference type="InParanoid" id="A0A2P5HLU6"/>
<dbReference type="Proteomes" id="UP000094444">
    <property type="component" value="Unassembled WGS sequence"/>
</dbReference>
<reference evidence="2" key="1">
    <citation type="submission" date="2017-09" db="EMBL/GenBank/DDBJ databases">
        <title>Polyketide synthases of a Diaporthe helianthi virulent isolate.</title>
        <authorList>
            <person name="Baroncelli R."/>
        </authorList>
    </citation>
    <scope>NUCLEOTIDE SEQUENCE [LARGE SCALE GENOMIC DNA]</scope>
    <source>
        <strain evidence="2">7/96</strain>
    </source>
</reference>
<gene>
    <name evidence="2" type="ORF">DHEL01_v210384</name>
</gene>
<organism evidence="2 3">
    <name type="scientific">Diaporthe helianthi</name>
    <dbReference type="NCBI Taxonomy" id="158607"/>
    <lineage>
        <taxon>Eukaryota</taxon>
        <taxon>Fungi</taxon>
        <taxon>Dikarya</taxon>
        <taxon>Ascomycota</taxon>
        <taxon>Pezizomycotina</taxon>
        <taxon>Sordariomycetes</taxon>
        <taxon>Sordariomycetidae</taxon>
        <taxon>Diaporthales</taxon>
        <taxon>Diaporthaceae</taxon>
        <taxon>Diaporthe</taxon>
    </lineage>
</organism>
<dbReference type="STRING" id="158607.A0A2P5HLU6"/>